<name>A0A0E0AIL8_9ORYZ</name>
<sequence length="273" mass="30814">MTCTVHLYDPITHILSILPYYHEIQTEPNCSDNASLIQSHSQVYSSPYHPITQSQIKCPNYTIHSTVQCTDQLQAQMPLSSQYKPYQKYKSSYYNWAILLSLPAQRTTQHKSILSPPADLAAHPCSLAQPTTRSLLCLPQATCMHRTCPTNCLQDTTGFCTHLCRLTTVAHKCHGPSQPTTPAPMLQIHKTHHQKPTNTVRKAHTEKQHQVHRGELTLSPMQIATTPGSLYKHHHSHAPLHFLLPLPDRRDLSPPPLHSLTHLLPPLHLPRRG</sequence>
<keyword evidence="2" id="KW-1185">Reference proteome</keyword>
<evidence type="ECO:0000313" key="2">
    <source>
        <dbReference type="Proteomes" id="UP000026961"/>
    </source>
</evidence>
<accession>A0A0E0AIL8</accession>
<dbReference type="Proteomes" id="UP000026961">
    <property type="component" value="Chromosome 7"/>
</dbReference>
<organism evidence="1">
    <name type="scientific">Oryza glumipatula</name>
    <dbReference type="NCBI Taxonomy" id="40148"/>
    <lineage>
        <taxon>Eukaryota</taxon>
        <taxon>Viridiplantae</taxon>
        <taxon>Streptophyta</taxon>
        <taxon>Embryophyta</taxon>
        <taxon>Tracheophyta</taxon>
        <taxon>Spermatophyta</taxon>
        <taxon>Magnoliopsida</taxon>
        <taxon>Liliopsida</taxon>
        <taxon>Poales</taxon>
        <taxon>Poaceae</taxon>
        <taxon>BOP clade</taxon>
        <taxon>Oryzoideae</taxon>
        <taxon>Oryzeae</taxon>
        <taxon>Oryzinae</taxon>
        <taxon>Oryza</taxon>
    </lineage>
</organism>
<dbReference type="HOGENOM" id="CLU_1020751_0_0_1"/>
<dbReference type="EnsemblPlants" id="OGLUM07G10640.1">
    <property type="protein sequence ID" value="OGLUM07G10640.1"/>
    <property type="gene ID" value="OGLUM07G10640"/>
</dbReference>
<reference evidence="1" key="2">
    <citation type="submission" date="2018-05" db="EMBL/GenBank/DDBJ databases">
        <title>OgluRS3 (Oryza glumaepatula Reference Sequence Version 3).</title>
        <authorList>
            <person name="Zhang J."/>
            <person name="Kudrna D."/>
            <person name="Lee S."/>
            <person name="Talag J."/>
            <person name="Welchert J."/>
            <person name="Wing R.A."/>
        </authorList>
    </citation>
    <scope>NUCLEOTIDE SEQUENCE [LARGE SCALE GENOMIC DNA]</scope>
</reference>
<protein>
    <submittedName>
        <fullName evidence="1">Uncharacterized protein</fullName>
    </submittedName>
</protein>
<reference evidence="1" key="1">
    <citation type="submission" date="2015-04" db="UniProtKB">
        <authorList>
            <consortium name="EnsemblPlants"/>
        </authorList>
    </citation>
    <scope>IDENTIFICATION</scope>
</reference>
<evidence type="ECO:0000313" key="1">
    <source>
        <dbReference type="EnsemblPlants" id="OGLUM07G10640.1"/>
    </source>
</evidence>
<proteinExistence type="predicted"/>
<dbReference type="Gramene" id="OGLUM07G10640.1">
    <property type="protein sequence ID" value="OGLUM07G10640.1"/>
    <property type="gene ID" value="OGLUM07G10640"/>
</dbReference>
<dbReference type="AlphaFoldDB" id="A0A0E0AIL8"/>